<evidence type="ECO:0000313" key="2">
    <source>
        <dbReference type="EMBL" id="SPD06718.1"/>
    </source>
</evidence>
<reference evidence="2" key="1">
    <citation type="submission" date="2018-02" db="EMBL/GenBank/DDBJ databases">
        <authorList>
            <person name="Cohen D.B."/>
            <person name="Kent A.D."/>
        </authorList>
    </citation>
    <scope>NUCLEOTIDE SEQUENCE</scope>
</reference>
<dbReference type="InterPro" id="IPR052929">
    <property type="entry name" value="RNase_H-like_EbsB-rel"/>
</dbReference>
<dbReference type="Pfam" id="PF13966">
    <property type="entry name" value="zf-RVT"/>
    <property type="match status" value="1"/>
</dbReference>
<dbReference type="AlphaFoldDB" id="A0A2N9H4F9"/>
<evidence type="ECO:0000259" key="1">
    <source>
        <dbReference type="Pfam" id="PF13966"/>
    </source>
</evidence>
<sequence length="373" mass="41739">MAYRKWRIGKDYGRPWLPMRLPESPTSICDILDKNERVSLLIKEAYNLWDVDLAEARLTILECVKVGVIFCQESVAVQARESSQMNRDRKFWKFLWSLSLPQKIKVFLWRACIGILPTNGFLCHQHMRQDGACPCCTHELETVVHALWACVAANDVWIQSQLPGQRNLLVHEGKALNPAVVVDQARCLLTKYDKALSRPDGVVRLDARQSVATPVAGGWRPPGLGLYKVNWAIFLDLNSRHCLLGSLVRDHERCVLGPMVMKLPLLPCGIHSTVGAVLYTLKFASVMGFGDITLEGPVLSFLQSVGPISTEASVQDMWFEEVEVLRQKFSSFSVSAIAKEDNGAALALAQLGSYFTSSRVWVEDVPVEIRGFL</sequence>
<dbReference type="PANTHER" id="PTHR47074">
    <property type="entry name" value="BNAC02G40300D PROTEIN"/>
    <property type="match status" value="1"/>
</dbReference>
<protein>
    <recommendedName>
        <fullName evidence="1">Reverse transcriptase zinc-binding domain-containing protein</fullName>
    </recommendedName>
</protein>
<dbReference type="EMBL" id="OIVN01002824">
    <property type="protein sequence ID" value="SPD06718.1"/>
    <property type="molecule type" value="Genomic_DNA"/>
</dbReference>
<proteinExistence type="predicted"/>
<gene>
    <name evidence="2" type="ORF">FSB_LOCUS34600</name>
</gene>
<dbReference type="InterPro" id="IPR026960">
    <property type="entry name" value="RVT-Znf"/>
</dbReference>
<organism evidence="2">
    <name type="scientific">Fagus sylvatica</name>
    <name type="common">Beechnut</name>
    <dbReference type="NCBI Taxonomy" id="28930"/>
    <lineage>
        <taxon>Eukaryota</taxon>
        <taxon>Viridiplantae</taxon>
        <taxon>Streptophyta</taxon>
        <taxon>Embryophyta</taxon>
        <taxon>Tracheophyta</taxon>
        <taxon>Spermatophyta</taxon>
        <taxon>Magnoliopsida</taxon>
        <taxon>eudicotyledons</taxon>
        <taxon>Gunneridae</taxon>
        <taxon>Pentapetalae</taxon>
        <taxon>rosids</taxon>
        <taxon>fabids</taxon>
        <taxon>Fagales</taxon>
        <taxon>Fagaceae</taxon>
        <taxon>Fagus</taxon>
    </lineage>
</organism>
<feature type="domain" description="Reverse transcriptase zinc-binding" evidence="1">
    <location>
        <begin position="84"/>
        <end position="157"/>
    </location>
</feature>
<dbReference type="PANTHER" id="PTHR47074:SF48">
    <property type="entry name" value="POLYNUCLEOTIDYL TRANSFERASE, RIBONUCLEASE H-LIKE SUPERFAMILY PROTEIN"/>
    <property type="match status" value="1"/>
</dbReference>
<name>A0A2N9H4F9_FAGSY</name>
<accession>A0A2N9H4F9</accession>